<keyword evidence="1" id="KW-0472">Membrane</keyword>
<protein>
    <submittedName>
        <fullName evidence="2">Uncharacterized protein</fullName>
    </submittedName>
</protein>
<dbReference type="AlphaFoldDB" id="A0AAV4C032"/>
<dbReference type="Proteomes" id="UP000735302">
    <property type="component" value="Unassembled WGS sequence"/>
</dbReference>
<comment type="caution">
    <text evidence="2">The sequence shown here is derived from an EMBL/GenBank/DDBJ whole genome shotgun (WGS) entry which is preliminary data.</text>
</comment>
<accession>A0AAV4C032</accession>
<organism evidence="2 3">
    <name type="scientific">Plakobranchus ocellatus</name>
    <dbReference type="NCBI Taxonomy" id="259542"/>
    <lineage>
        <taxon>Eukaryota</taxon>
        <taxon>Metazoa</taxon>
        <taxon>Spiralia</taxon>
        <taxon>Lophotrochozoa</taxon>
        <taxon>Mollusca</taxon>
        <taxon>Gastropoda</taxon>
        <taxon>Heterobranchia</taxon>
        <taxon>Euthyneura</taxon>
        <taxon>Panpulmonata</taxon>
        <taxon>Sacoglossa</taxon>
        <taxon>Placobranchoidea</taxon>
        <taxon>Plakobranchidae</taxon>
        <taxon>Plakobranchus</taxon>
    </lineage>
</organism>
<evidence type="ECO:0000313" key="3">
    <source>
        <dbReference type="Proteomes" id="UP000735302"/>
    </source>
</evidence>
<keyword evidence="1" id="KW-1133">Transmembrane helix</keyword>
<dbReference type="EMBL" id="BLXT01005778">
    <property type="protein sequence ID" value="GFO26035.1"/>
    <property type="molecule type" value="Genomic_DNA"/>
</dbReference>
<name>A0AAV4C032_9GAST</name>
<keyword evidence="3" id="KW-1185">Reference proteome</keyword>
<keyword evidence="1" id="KW-0812">Transmembrane</keyword>
<evidence type="ECO:0000313" key="2">
    <source>
        <dbReference type="EMBL" id="GFO26035.1"/>
    </source>
</evidence>
<proteinExistence type="predicted"/>
<feature type="transmembrane region" description="Helical" evidence="1">
    <location>
        <begin position="55"/>
        <end position="72"/>
    </location>
</feature>
<evidence type="ECO:0000256" key="1">
    <source>
        <dbReference type="SAM" id="Phobius"/>
    </source>
</evidence>
<sequence length="88" mass="10298">MTLTFTLHLVNKVRIPSNFCQPLVLLPMLELTYKFMDPAKSAFLGRTKRFWRRNFVSIVFPTAVITSILLDYRRTQQHKRTKAAQATL</sequence>
<gene>
    <name evidence="2" type="ORF">PoB_005254000</name>
</gene>
<reference evidence="2 3" key="1">
    <citation type="journal article" date="2021" name="Elife">
        <title>Chloroplast acquisition without the gene transfer in kleptoplastic sea slugs, Plakobranchus ocellatus.</title>
        <authorList>
            <person name="Maeda T."/>
            <person name="Takahashi S."/>
            <person name="Yoshida T."/>
            <person name="Shimamura S."/>
            <person name="Takaki Y."/>
            <person name="Nagai Y."/>
            <person name="Toyoda A."/>
            <person name="Suzuki Y."/>
            <person name="Arimoto A."/>
            <person name="Ishii H."/>
            <person name="Satoh N."/>
            <person name="Nishiyama T."/>
            <person name="Hasebe M."/>
            <person name="Maruyama T."/>
            <person name="Minagawa J."/>
            <person name="Obokata J."/>
            <person name="Shigenobu S."/>
        </authorList>
    </citation>
    <scope>NUCLEOTIDE SEQUENCE [LARGE SCALE GENOMIC DNA]</scope>
</reference>